<comment type="caution">
    <text evidence="1">The sequence shown here is derived from an EMBL/GenBank/DDBJ whole genome shotgun (WGS) entry which is preliminary data.</text>
</comment>
<gene>
    <name evidence="1" type="ORF">QR680_015101</name>
</gene>
<reference evidence="1" key="1">
    <citation type="submission" date="2023-06" db="EMBL/GenBank/DDBJ databases">
        <title>Genomic analysis of the entomopathogenic nematode Steinernema hermaphroditum.</title>
        <authorList>
            <person name="Schwarz E.M."/>
            <person name="Heppert J.K."/>
            <person name="Baniya A."/>
            <person name="Schwartz H.T."/>
            <person name="Tan C.-H."/>
            <person name="Antoshechkin I."/>
            <person name="Sternberg P.W."/>
            <person name="Goodrich-Blair H."/>
            <person name="Dillman A.R."/>
        </authorList>
    </citation>
    <scope>NUCLEOTIDE SEQUENCE</scope>
    <source>
        <strain evidence="1">PS9179</strain>
        <tissue evidence="1">Whole animal</tissue>
    </source>
</reference>
<name>A0AA39IB74_9BILA</name>
<evidence type="ECO:0000313" key="2">
    <source>
        <dbReference type="Proteomes" id="UP001175271"/>
    </source>
</evidence>
<dbReference type="EMBL" id="JAUCMV010000002">
    <property type="protein sequence ID" value="KAK0421193.1"/>
    <property type="molecule type" value="Genomic_DNA"/>
</dbReference>
<accession>A0AA39IB74</accession>
<dbReference type="AlphaFoldDB" id="A0AA39IB74"/>
<protein>
    <submittedName>
        <fullName evidence="1">Uncharacterized protein</fullName>
    </submittedName>
</protein>
<sequence>MLFLMDSKKRNIRIRAWSIKYCSFIKREYGVRCAYCNAQATAKVTVHGNDLDLLEKVMNFAAELLPAKDLSVIAIFLVD</sequence>
<dbReference type="Proteomes" id="UP001175271">
    <property type="component" value="Unassembled WGS sequence"/>
</dbReference>
<evidence type="ECO:0000313" key="1">
    <source>
        <dbReference type="EMBL" id="KAK0421193.1"/>
    </source>
</evidence>
<keyword evidence="2" id="KW-1185">Reference proteome</keyword>
<proteinExistence type="predicted"/>
<organism evidence="1 2">
    <name type="scientific">Steinernema hermaphroditum</name>
    <dbReference type="NCBI Taxonomy" id="289476"/>
    <lineage>
        <taxon>Eukaryota</taxon>
        <taxon>Metazoa</taxon>
        <taxon>Ecdysozoa</taxon>
        <taxon>Nematoda</taxon>
        <taxon>Chromadorea</taxon>
        <taxon>Rhabditida</taxon>
        <taxon>Tylenchina</taxon>
        <taxon>Panagrolaimomorpha</taxon>
        <taxon>Strongyloidoidea</taxon>
        <taxon>Steinernematidae</taxon>
        <taxon>Steinernema</taxon>
    </lineage>
</organism>